<evidence type="ECO:0008006" key="3">
    <source>
        <dbReference type="Google" id="ProtNLM"/>
    </source>
</evidence>
<proteinExistence type="predicted"/>
<organism evidence="1 2">
    <name type="scientific">Streptomyces griseoincarnatus</name>
    <dbReference type="NCBI Taxonomy" id="29305"/>
    <lineage>
        <taxon>Bacteria</taxon>
        <taxon>Bacillati</taxon>
        <taxon>Actinomycetota</taxon>
        <taxon>Actinomycetes</taxon>
        <taxon>Kitasatosporales</taxon>
        <taxon>Streptomycetaceae</taxon>
        <taxon>Streptomyces</taxon>
        <taxon>Streptomyces griseoincarnatus group</taxon>
    </lineage>
</organism>
<dbReference type="RefSeq" id="WP_251100506.1">
    <property type="nucleotide sequence ID" value="NZ_JAMQBH010000065.1"/>
</dbReference>
<name>A0ABT0W419_STRGI</name>
<evidence type="ECO:0000313" key="2">
    <source>
        <dbReference type="Proteomes" id="UP001523263"/>
    </source>
</evidence>
<dbReference type="EMBL" id="JAMQBH010000065">
    <property type="protein sequence ID" value="MCM2518325.1"/>
    <property type="molecule type" value="Genomic_DNA"/>
</dbReference>
<accession>A0ABT0W419</accession>
<dbReference type="Proteomes" id="UP001523263">
    <property type="component" value="Unassembled WGS sequence"/>
</dbReference>
<keyword evidence="2" id="KW-1185">Reference proteome</keyword>
<protein>
    <recommendedName>
        <fullName evidence="3">Transcriptional regulator</fullName>
    </recommendedName>
</protein>
<evidence type="ECO:0000313" key="1">
    <source>
        <dbReference type="EMBL" id="MCM2518325.1"/>
    </source>
</evidence>
<comment type="caution">
    <text evidence="1">The sequence shown here is derived from an EMBL/GenBank/DDBJ whole genome shotgun (WGS) entry which is preliminary data.</text>
</comment>
<gene>
    <name evidence="1" type="ORF">NC658_34745</name>
</gene>
<reference evidence="1 2" key="1">
    <citation type="submission" date="2022-06" db="EMBL/GenBank/DDBJ databases">
        <title>Whole genome sequence of Streptomyces griseoincarnatus RB7AG.</title>
        <authorList>
            <person name="Ray L."/>
            <person name="Behera S."/>
            <person name="Panda A.N."/>
        </authorList>
    </citation>
    <scope>NUCLEOTIDE SEQUENCE [LARGE SCALE GENOMIC DNA]</scope>
    <source>
        <strain evidence="1 2">RB7AG</strain>
    </source>
</reference>
<sequence length="134" mass="15173">MDAERPLPCEVKVIDSASLFRLEERAGDLGLSQRLDPTWVRANAAPGGTHYLWPALWHALSHRPDVPDHVRWELLITLRTGDRVVSWLDVIPDDFAPLPKVTSREEGTQVRQLLDHAPSVREWLLREGGGSDRL</sequence>